<evidence type="ECO:0000313" key="3">
    <source>
        <dbReference type="Proteomes" id="UP001549307"/>
    </source>
</evidence>
<dbReference type="PANTHER" id="PTHR34202:SF1">
    <property type="entry name" value="UPF0548 PROTEIN"/>
    <property type="match status" value="1"/>
</dbReference>
<dbReference type="PANTHER" id="PTHR34202">
    <property type="entry name" value="UPF0548 PROTEIN"/>
    <property type="match status" value="1"/>
</dbReference>
<dbReference type="Proteomes" id="UP001549307">
    <property type="component" value="Unassembled WGS sequence"/>
</dbReference>
<reference evidence="2 3" key="1">
    <citation type="submission" date="2024-06" db="EMBL/GenBank/DDBJ databases">
        <title>Sorghum-associated microbial communities from plants grown in Nebraska, USA.</title>
        <authorList>
            <person name="Schachtman D."/>
        </authorList>
    </citation>
    <scope>NUCLEOTIDE SEQUENCE [LARGE SCALE GENOMIC DNA]</scope>
    <source>
        <strain evidence="2 3">3552</strain>
    </source>
</reference>
<evidence type="ECO:0000313" key="2">
    <source>
        <dbReference type="EMBL" id="MET4542190.1"/>
    </source>
</evidence>
<dbReference type="RefSeq" id="WP_354232544.1">
    <property type="nucleotide sequence ID" value="NZ_JBEPSN010000012.1"/>
</dbReference>
<dbReference type="Pfam" id="PF09348">
    <property type="entry name" value="DUF1990"/>
    <property type="match status" value="1"/>
</dbReference>
<protein>
    <submittedName>
        <fullName evidence="2">Uncharacterized protein (UPF0548 family)</fullName>
    </submittedName>
</protein>
<gene>
    <name evidence="2" type="ORF">ABIE37_003995</name>
</gene>
<dbReference type="GeneID" id="92754921"/>
<evidence type="ECO:0000259" key="1">
    <source>
        <dbReference type="Pfam" id="PF09348"/>
    </source>
</evidence>
<sequence>MTCPDVQEWPIAATGYRRSEITAVISPDMGDGDAAWERATGQVLRWGVKTASGFSVDSPGPVSLGDRVLVTAHFFGFRVLEPVEVVAVVKEPDRVGFAYRTLPGHPVSGEEAFIVHRAGDQVSLTIRSLTGPAPRQPWRLLYPVLLVLQKLVRRRYLRALR</sequence>
<dbReference type="InterPro" id="IPR018960">
    <property type="entry name" value="DUF1990"/>
</dbReference>
<accession>A0ABV2PBQ7</accession>
<dbReference type="PIRSF" id="PIRSF010260">
    <property type="entry name" value="UCP010260"/>
    <property type="match status" value="1"/>
</dbReference>
<keyword evidence="3" id="KW-1185">Reference proteome</keyword>
<feature type="domain" description="DUF1990" evidence="1">
    <location>
        <begin position="14"/>
        <end position="159"/>
    </location>
</feature>
<name>A0ABV2PBQ7_9MICC</name>
<dbReference type="EMBL" id="JBEPSN010000012">
    <property type="protein sequence ID" value="MET4542190.1"/>
    <property type="molecule type" value="Genomic_DNA"/>
</dbReference>
<proteinExistence type="predicted"/>
<organism evidence="2 3">
    <name type="scientific">Arthrobacter bambusae</name>
    <dbReference type="NCBI Taxonomy" id="1338426"/>
    <lineage>
        <taxon>Bacteria</taxon>
        <taxon>Bacillati</taxon>
        <taxon>Actinomycetota</taxon>
        <taxon>Actinomycetes</taxon>
        <taxon>Micrococcales</taxon>
        <taxon>Micrococcaceae</taxon>
        <taxon>Arthrobacter</taxon>
    </lineage>
</organism>
<dbReference type="InterPro" id="IPR014457">
    <property type="entry name" value="UCP010260"/>
</dbReference>
<comment type="caution">
    <text evidence="2">The sequence shown here is derived from an EMBL/GenBank/DDBJ whole genome shotgun (WGS) entry which is preliminary data.</text>
</comment>